<dbReference type="InterPro" id="IPR000914">
    <property type="entry name" value="SBP_5_dom"/>
</dbReference>
<dbReference type="RefSeq" id="WP_167701107.1">
    <property type="nucleotide sequence ID" value="NZ_CP118176.1"/>
</dbReference>
<dbReference type="PANTHER" id="PTHR30290">
    <property type="entry name" value="PERIPLASMIC BINDING COMPONENT OF ABC TRANSPORTER"/>
    <property type="match status" value="1"/>
</dbReference>
<feature type="domain" description="Solute-binding protein family 5" evidence="5">
    <location>
        <begin position="76"/>
        <end position="445"/>
    </location>
</feature>
<reference evidence="6 7" key="1">
    <citation type="submission" date="2020-03" db="EMBL/GenBank/DDBJ databases">
        <title>Spirochaetal bacteria isolated from arthropods constitute a novel genus Entomospira genus novum within the order Spirochaetales.</title>
        <authorList>
            <person name="Grana-Miraglia L."/>
            <person name="Sikutova S."/>
            <person name="Fingerle V."/>
            <person name="Sing A."/>
            <person name="Castillo-Ramirez S."/>
            <person name="Margos G."/>
            <person name="Rudolf I."/>
        </authorList>
    </citation>
    <scope>NUCLEOTIDE SEQUENCE [LARGE SCALE GENOMIC DNA]</scope>
    <source>
        <strain evidence="6 7">BR193</strain>
    </source>
</reference>
<comment type="similarity">
    <text evidence="1">Belongs to the bacterial solute-binding protein 5 family.</text>
</comment>
<evidence type="ECO:0000313" key="6">
    <source>
        <dbReference type="EMBL" id="NIZ41486.1"/>
    </source>
</evidence>
<evidence type="ECO:0000259" key="5">
    <source>
        <dbReference type="Pfam" id="PF00496"/>
    </source>
</evidence>
<dbReference type="AlphaFoldDB" id="A0A968GDJ0"/>
<name>A0A968GDJ0_9SPIO</name>
<dbReference type="InterPro" id="IPR039424">
    <property type="entry name" value="SBP_5"/>
</dbReference>
<sequence length="534" mass="62093">MKYQRSVRLFFLVMMMVFTLILLQHCRQAEHQGSQIEYAFVQPMYNFDPYYTFEHHVMIIYQHVIEPLYRMDAQGKITPLLAVDMPYISDDRRSYTITLRDDIFFHNGQEINSEDVAYVFTRMFYADYPSIHKDLYKMITGASQMLDGTVHELSGVEIINNKRFTIHLEEPYELFLENLTLPYAGIYSKRAYLEDAYRWGSQVLVGSGPYRWHRIQEPDRLELVRFSSYHGLQPRVPRLIFAFYPTAEEALEGYRNDKAQVMPLPLERMMREPSLASLADLKEVQRPGTISILLNEQIEPLDNPLVRQAIALAIDREMLAQQTTDGRGSVMNNYLPLSILGGMRQPLAPKQDVAMARRLLHEAGYANGLSMSIFYDDTGIEGALWLALAKQLQAVGIQLVLLPVSRQYWQEQLMRGEHAMRIVRLESQSQDADRLLYPLLSSSDSELGLWLDRARRSEDAEYRASIYHDIEVKMIQEEHLLLPLLSLPYYYLVKPYVHNQTLRVFGSHLSQLVDTKGQEREREHAYVFAEEGKT</sequence>
<dbReference type="PIRSF" id="PIRSF002741">
    <property type="entry name" value="MppA"/>
    <property type="match status" value="1"/>
</dbReference>
<dbReference type="GO" id="GO:1904680">
    <property type="term" value="F:peptide transmembrane transporter activity"/>
    <property type="evidence" value="ECO:0007669"/>
    <property type="project" value="TreeGrafter"/>
</dbReference>
<keyword evidence="4" id="KW-1133">Transmembrane helix</keyword>
<proteinExistence type="inferred from homology"/>
<dbReference type="GO" id="GO:0015833">
    <property type="term" value="P:peptide transport"/>
    <property type="evidence" value="ECO:0007669"/>
    <property type="project" value="TreeGrafter"/>
</dbReference>
<dbReference type="GO" id="GO:0030288">
    <property type="term" value="C:outer membrane-bounded periplasmic space"/>
    <property type="evidence" value="ECO:0007669"/>
    <property type="project" value="UniProtKB-ARBA"/>
</dbReference>
<dbReference type="PANTHER" id="PTHR30290:SF9">
    <property type="entry name" value="OLIGOPEPTIDE-BINDING PROTEIN APPA"/>
    <property type="match status" value="1"/>
</dbReference>
<feature type="transmembrane region" description="Helical" evidence="4">
    <location>
        <begin position="7"/>
        <end position="25"/>
    </location>
</feature>
<dbReference type="InterPro" id="IPR030678">
    <property type="entry name" value="Peptide/Ni-bd"/>
</dbReference>
<evidence type="ECO:0000256" key="1">
    <source>
        <dbReference type="ARBA" id="ARBA00005695"/>
    </source>
</evidence>
<keyword evidence="3" id="KW-0732">Signal</keyword>
<comment type="caution">
    <text evidence="6">The sequence shown here is derived from an EMBL/GenBank/DDBJ whole genome shotgun (WGS) entry which is preliminary data.</text>
</comment>
<dbReference type="Proteomes" id="UP000711995">
    <property type="component" value="Unassembled WGS sequence"/>
</dbReference>
<dbReference type="Gene3D" id="3.40.190.10">
    <property type="entry name" value="Periplasmic binding protein-like II"/>
    <property type="match status" value="1"/>
</dbReference>
<accession>A0A968GDJ0</accession>
<protein>
    <submittedName>
        <fullName evidence="6">ABC transporter substrate-binding protein</fullName>
    </submittedName>
</protein>
<evidence type="ECO:0000256" key="3">
    <source>
        <dbReference type="ARBA" id="ARBA00022729"/>
    </source>
</evidence>
<keyword evidence="7" id="KW-1185">Reference proteome</keyword>
<dbReference type="EMBL" id="JAATLJ010000003">
    <property type="protein sequence ID" value="NIZ41486.1"/>
    <property type="molecule type" value="Genomic_DNA"/>
</dbReference>
<keyword evidence="4" id="KW-0812">Transmembrane</keyword>
<dbReference type="Gene3D" id="3.10.105.10">
    <property type="entry name" value="Dipeptide-binding Protein, Domain 3"/>
    <property type="match status" value="1"/>
</dbReference>
<keyword evidence="2" id="KW-0813">Transport</keyword>
<evidence type="ECO:0000256" key="4">
    <source>
        <dbReference type="SAM" id="Phobius"/>
    </source>
</evidence>
<dbReference type="Gene3D" id="3.90.76.10">
    <property type="entry name" value="Dipeptide-binding Protein, Domain 1"/>
    <property type="match status" value="1"/>
</dbReference>
<evidence type="ECO:0000313" key="7">
    <source>
        <dbReference type="Proteomes" id="UP000711995"/>
    </source>
</evidence>
<organism evidence="6 7">
    <name type="scientific">Entomospira entomophila</name>
    <dbReference type="NCBI Taxonomy" id="2719988"/>
    <lineage>
        <taxon>Bacteria</taxon>
        <taxon>Pseudomonadati</taxon>
        <taxon>Spirochaetota</taxon>
        <taxon>Spirochaetia</taxon>
        <taxon>Spirochaetales</taxon>
        <taxon>Spirochaetaceae</taxon>
        <taxon>Entomospira</taxon>
    </lineage>
</organism>
<dbReference type="CDD" id="cd00995">
    <property type="entry name" value="PBP2_NikA_DppA_OppA_like"/>
    <property type="match status" value="1"/>
</dbReference>
<dbReference type="GO" id="GO:0043190">
    <property type="term" value="C:ATP-binding cassette (ABC) transporter complex"/>
    <property type="evidence" value="ECO:0007669"/>
    <property type="project" value="InterPro"/>
</dbReference>
<dbReference type="SUPFAM" id="SSF53850">
    <property type="entry name" value="Periplasmic binding protein-like II"/>
    <property type="match status" value="1"/>
</dbReference>
<dbReference type="Pfam" id="PF00496">
    <property type="entry name" value="SBP_bac_5"/>
    <property type="match status" value="1"/>
</dbReference>
<keyword evidence="4" id="KW-0472">Membrane</keyword>
<evidence type="ECO:0000256" key="2">
    <source>
        <dbReference type="ARBA" id="ARBA00022448"/>
    </source>
</evidence>
<gene>
    <name evidence="6" type="ORF">HCT14_08190</name>
</gene>